<dbReference type="Gene3D" id="3.60.21.10">
    <property type="match status" value="1"/>
</dbReference>
<comment type="caution">
    <text evidence="10">The sequence shown here is derived from an EMBL/GenBank/DDBJ whole genome shotgun (WGS) entry which is preliminary data.</text>
</comment>
<dbReference type="InterPro" id="IPR004593">
    <property type="entry name" value="SbcD"/>
</dbReference>
<evidence type="ECO:0000256" key="4">
    <source>
        <dbReference type="ARBA" id="ARBA00022722"/>
    </source>
</evidence>
<dbReference type="GO" id="GO:0004519">
    <property type="term" value="F:endonuclease activity"/>
    <property type="evidence" value="ECO:0007669"/>
    <property type="project" value="UniProtKB-KW"/>
</dbReference>
<name>A0A9X3MSW6_9ACTN</name>
<dbReference type="CDD" id="cd00840">
    <property type="entry name" value="MPP_Mre11_N"/>
    <property type="match status" value="1"/>
</dbReference>
<dbReference type="InterPro" id="IPR029052">
    <property type="entry name" value="Metallo-depent_PP-like"/>
</dbReference>
<accession>A0A9X3MSW6</accession>
<comment type="similarity">
    <text evidence="1 7">Belongs to the SbcD family.</text>
</comment>
<reference evidence="10" key="1">
    <citation type="submission" date="2022-10" db="EMBL/GenBank/DDBJ databases">
        <title>The WGS of Solirubrobacter ginsenosidimutans DSM 21036.</title>
        <authorList>
            <person name="Jiang Z."/>
        </authorList>
    </citation>
    <scope>NUCLEOTIDE SEQUENCE</scope>
    <source>
        <strain evidence="10">DSM 21036</strain>
    </source>
</reference>
<evidence type="ECO:0000313" key="10">
    <source>
        <dbReference type="EMBL" id="MDA0160595.1"/>
    </source>
</evidence>
<dbReference type="PANTHER" id="PTHR30337">
    <property type="entry name" value="COMPONENT OF ATP-DEPENDENT DSDNA EXONUCLEASE"/>
    <property type="match status" value="1"/>
</dbReference>
<dbReference type="AlphaFoldDB" id="A0A9X3MSW6"/>
<dbReference type="SUPFAM" id="SSF56300">
    <property type="entry name" value="Metallo-dependent phosphatases"/>
    <property type="match status" value="1"/>
</dbReference>
<keyword evidence="6 7" id="KW-0269">Exonuclease</keyword>
<keyword evidence="7" id="KW-0233">DNA recombination</keyword>
<comment type="function">
    <text evidence="7">SbcCD cleaves DNA hairpin structures. These structures can inhibit DNA replication and are intermediates in certain DNA recombination reactions. The complex acts as a 3'-&gt;5' double strand exonuclease that can open hairpins. It also has a 5' single-strand endonuclease activity.</text>
</comment>
<dbReference type="GO" id="GO:0006310">
    <property type="term" value="P:DNA recombination"/>
    <property type="evidence" value="ECO:0007669"/>
    <property type="project" value="UniProtKB-KW"/>
</dbReference>
<dbReference type="Pfam" id="PF00149">
    <property type="entry name" value="Metallophos"/>
    <property type="match status" value="1"/>
</dbReference>
<feature type="domain" description="Nuclease SbcCD subunit D C-terminal" evidence="9">
    <location>
        <begin position="278"/>
        <end position="361"/>
    </location>
</feature>
<dbReference type="GO" id="GO:0006260">
    <property type="term" value="P:DNA replication"/>
    <property type="evidence" value="ECO:0007669"/>
    <property type="project" value="UniProtKB-KW"/>
</dbReference>
<evidence type="ECO:0000256" key="7">
    <source>
        <dbReference type="RuleBase" id="RU363069"/>
    </source>
</evidence>
<evidence type="ECO:0000256" key="6">
    <source>
        <dbReference type="ARBA" id="ARBA00022839"/>
    </source>
</evidence>
<evidence type="ECO:0000256" key="3">
    <source>
        <dbReference type="ARBA" id="ARBA00013365"/>
    </source>
</evidence>
<evidence type="ECO:0000256" key="2">
    <source>
        <dbReference type="ARBA" id="ARBA00011322"/>
    </source>
</evidence>
<dbReference type="Proteomes" id="UP001149140">
    <property type="component" value="Unassembled WGS sequence"/>
</dbReference>
<keyword evidence="5 7" id="KW-0378">Hydrolase</keyword>
<evidence type="ECO:0000256" key="5">
    <source>
        <dbReference type="ARBA" id="ARBA00022801"/>
    </source>
</evidence>
<dbReference type="InterPro" id="IPR050535">
    <property type="entry name" value="DNA_Repair-Maintenance_Comp"/>
</dbReference>
<evidence type="ECO:0000256" key="1">
    <source>
        <dbReference type="ARBA" id="ARBA00010555"/>
    </source>
</evidence>
<dbReference type="Pfam" id="PF12320">
    <property type="entry name" value="SbcD_C"/>
    <property type="match status" value="1"/>
</dbReference>
<dbReference type="InterPro" id="IPR041796">
    <property type="entry name" value="Mre11_N"/>
</dbReference>
<evidence type="ECO:0000259" key="9">
    <source>
        <dbReference type="Pfam" id="PF12320"/>
    </source>
</evidence>
<dbReference type="PANTHER" id="PTHR30337:SF0">
    <property type="entry name" value="NUCLEASE SBCCD SUBUNIT D"/>
    <property type="match status" value="1"/>
</dbReference>
<protein>
    <recommendedName>
        <fullName evidence="3 7">Nuclease SbcCD subunit D</fullName>
    </recommendedName>
</protein>
<dbReference type="EMBL" id="JAPDOD010000006">
    <property type="protein sequence ID" value="MDA0160595.1"/>
    <property type="molecule type" value="Genomic_DNA"/>
</dbReference>
<evidence type="ECO:0000259" key="8">
    <source>
        <dbReference type="Pfam" id="PF00149"/>
    </source>
</evidence>
<proteinExistence type="inferred from homology"/>
<dbReference type="RefSeq" id="WP_270039524.1">
    <property type="nucleotide sequence ID" value="NZ_JAPDOD010000006.1"/>
</dbReference>
<feature type="domain" description="Calcineurin-like phosphoesterase" evidence="8">
    <location>
        <begin position="1"/>
        <end position="226"/>
    </location>
</feature>
<dbReference type="InterPro" id="IPR026843">
    <property type="entry name" value="SbcD_C"/>
</dbReference>
<dbReference type="InterPro" id="IPR004843">
    <property type="entry name" value="Calcineurin-like_PHP"/>
</dbReference>
<keyword evidence="11" id="KW-1185">Reference proteome</keyword>
<organism evidence="10 11">
    <name type="scientific">Solirubrobacter ginsenosidimutans</name>
    <dbReference type="NCBI Taxonomy" id="490573"/>
    <lineage>
        <taxon>Bacteria</taxon>
        <taxon>Bacillati</taxon>
        <taxon>Actinomycetota</taxon>
        <taxon>Thermoleophilia</taxon>
        <taxon>Solirubrobacterales</taxon>
        <taxon>Solirubrobacteraceae</taxon>
        <taxon>Solirubrobacter</taxon>
    </lineage>
</organism>
<keyword evidence="4 7" id="KW-0540">Nuclease</keyword>
<keyword evidence="7" id="KW-0255">Endonuclease</keyword>
<comment type="subunit">
    <text evidence="2 7">Heterodimer of SbcC and SbcD.</text>
</comment>
<keyword evidence="7" id="KW-0235">DNA replication</keyword>
<evidence type="ECO:0000313" key="11">
    <source>
        <dbReference type="Proteomes" id="UP001149140"/>
    </source>
</evidence>
<dbReference type="NCBIfam" id="TIGR00619">
    <property type="entry name" value="sbcd"/>
    <property type="match status" value="1"/>
</dbReference>
<dbReference type="GO" id="GO:0008408">
    <property type="term" value="F:3'-5' exonuclease activity"/>
    <property type="evidence" value="ECO:0007669"/>
    <property type="project" value="InterPro"/>
</dbReference>
<sequence length="388" mass="41815">MRLLHTGDWHVGRTLHRRQRLDECAAVLGELVEVAAAEAVDAVLVCGDVFEHFAPSAEAESIVYRTLLALRATGAEVVVIPGNHDYARRFAAVEGLFAAAGVTAVSSVRRPDQGGIVRLTARDGTALEVACLPWVGERTLSSAADLMLAQERPYQEYADELASLIAALCAPLDPAAVTVLAGHLFVSGARTGGGERDLTIGQVYAVSPAALPTTVQYIALGHVHRPQDVPGAATPARYAGSPLQLDFGEAAQRKTVTIVDVEPARPPRTREVEITRGRSLLEIRGTLEELAERAGEFGEAWLKVELVCDGPAPGLADRVRDLLPNALEVRLDYEREDAERRAGELRRLSAHDLFARYFRETHGADADQAVMKLFDELLEEVGGAPTQA</sequence>
<gene>
    <name evidence="7" type="primary">sbcD</name>
    <name evidence="10" type="ORF">OM076_09995</name>
</gene>